<dbReference type="AlphaFoldDB" id="A0A839ZAF6"/>
<organism evidence="1 2">
    <name type="scientific">Ancylobacter tetraedralis</name>
    <dbReference type="NCBI Taxonomy" id="217068"/>
    <lineage>
        <taxon>Bacteria</taxon>
        <taxon>Pseudomonadati</taxon>
        <taxon>Pseudomonadota</taxon>
        <taxon>Alphaproteobacteria</taxon>
        <taxon>Hyphomicrobiales</taxon>
        <taxon>Xanthobacteraceae</taxon>
        <taxon>Ancylobacter</taxon>
    </lineage>
</organism>
<sequence>MRFTLPAERVLEAMTLSGERWRRMVEMAKLGTLGQSGLPLIRLSARLGLEPPRTERGALVLFGTADKVRATLLIDDIPERTHGRVTVLPDAWRAAFGPCEDMIGGVARLADGAQAAAIDLAIGVAARRASPACADRHDSAHLLVRTGRAELEAVRVASLSGIREMAQSQPEAGPRMLLLLGGAGETLAVDEVVGLAPEGRIERLGEARMLVTPSGRYRLLEPDATAPVAMEGARILLTAPAGEARMRLGDLVRSMGHRVSLADDPRAARLVGGRFDILLFDLDAYDASADRGMPTRARRIGVSSAVFATLPPGFEAVVPAQDPVALVAALLQTRARAA</sequence>
<proteinExistence type="predicted"/>
<accession>A0A839ZAF6</accession>
<keyword evidence="2" id="KW-1185">Reference proteome</keyword>
<dbReference type="EMBL" id="JACICD010000004">
    <property type="protein sequence ID" value="MBB3771741.1"/>
    <property type="molecule type" value="Genomic_DNA"/>
</dbReference>
<protein>
    <submittedName>
        <fullName evidence="1">Uncharacterized protein</fullName>
    </submittedName>
</protein>
<gene>
    <name evidence="1" type="ORF">FHS55_002350</name>
</gene>
<dbReference type="Proteomes" id="UP000533469">
    <property type="component" value="Unassembled WGS sequence"/>
</dbReference>
<evidence type="ECO:0000313" key="1">
    <source>
        <dbReference type="EMBL" id="MBB3771741.1"/>
    </source>
</evidence>
<evidence type="ECO:0000313" key="2">
    <source>
        <dbReference type="Proteomes" id="UP000533469"/>
    </source>
</evidence>
<comment type="caution">
    <text evidence="1">The sequence shown here is derived from an EMBL/GenBank/DDBJ whole genome shotgun (WGS) entry which is preliminary data.</text>
</comment>
<name>A0A839ZAF6_9HYPH</name>
<reference evidence="1 2" key="1">
    <citation type="submission" date="2020-08" db="EMBL/GenBank/DDBJ databases">
        <title>Genomic Encyclopedia of Type Strains, Phase IV (KMG-IV): sequencing the most valuable type-strain genomes for metagenomic binning, comparative biology and taxonomic classification.</title>
        <authorList>
            <person name="Goeker M."/>
        </authorList>
    </citation>
    <scope>NUCLEOTIDE SEQUENCE [LARGE SCALE GENOMIC DNA]</scope>
    <source>
        <strain evidence="1 2">DSM 5895</strain>
    </source>
</reference>